<accession>A0A2P2PAF7</accession>
<dbReference type="EMBL" id="GGEC01071266">
    <property type="protein sequence ID" value="MBX51750.1"/>
    <property type="molecule type" value="Transcribed_RNA"/>
</dbReference>
<evidence type="ECO:0000313" key="1">
    <source>
        <dbReference type="EMBL" id="MBX51750.1"/>
    </source>
</evidence>
<organism evidence="1">
    <name type="scientific">Rhizophora mucronata</name>
    <name type="common">Asiatic mangrove</name>
    <dbReference type="NCBI Taxonomy" id="61149"/>
    <lineage>
        <taxon>Eukaryota</taxon>
        <taxon>Viridiplantae</taxon>
        <taxon>Streptophyta</taxon>
        <taxon>Embryophyta</taxon>
        <taxon>Tracheophyta</taxon>
        <taxon>Spermatophyta</taxon>
        <taxon>Magnoliopsida</taxon>
        <taxon>eudicotyledons</taxon>
        <taxon>Gunneridae</taxon>
        <taxon>Pentapetalae</taxon>
        <taxon>rosids</taxon>
        <taxon>fabids</taxon>
        <taxon>Malpighiales</taxon>
        <taxon>Rhizophoraceae</taxon>
        <taxon>Rhizophora</taxon>
    </lineage>
</organism>
<name>A0A2P2PAF7_RHIMU</name>
<sequence>MIYCFFNFSIGKMEVWKGKGRVEKKKKKGRKPN</sequence>
<reference evidence="1" key="1">
    <citation type="submission" date="2018-02" db="EMBL/GenBank/DDBJ databases">
        <title>Rhizophora mucronata_Transcriptome.</title>
        <authorList>
            <person name="Meera S.P."/>
            <person name="Sreeshan A."/>
            <person name="Augustine A."/>
        </authorList>
    </citation>
    <scope>NUCLEOTIDE SEQUENCE</scope>
    <source>
        <tissue evidence="1">Leaf</tissue>
    </source>
</reference>
<protein>
    <submittedName>
        <fullName evidence="1">Uncharacterized protein</fullName>
    </submittedName>
</protein>
<proteinExistence type="predicted"/>
<dbReference type="AlphaFoldDB" id="A0A2P2PAF7"/>